<dbReference type="PANTHER" id="PTHR30469:SF20">
    <property type="entry name" value="EFFLUX RND TRANSPORTER PERIPLASMIC ADAPTOR SUBUNIT"/>
    <property type="match status" value="1"/>
</dbReference>
<evidence type="ECO:0000313" key="4">
    <source>
        <dbReference type="Proteomes" id="UP000018439"/>
    </source>
</evidence>
<gene>
    <name evidence="3" type="ORF">Bcop_1698</name>
</gene>
<dbReference type="InterPro" id="IPR058637">
    <property type="entry name" value="YknX-like_C"/>
</dbReference>
<dbReference type="Pfam" id="PF25989">
    <property type="entry name" value="YknX_C"/>
    <property type="match status" value="1"/>
</dbReference>
<evidence type="ECO:0000259" key="2">
    <source>
        <dbReference type="Pfam" id="PF25989"/>
    </source>
</evidence>
<dbReference type="PANTHER" id="PTHR30469">
    <property type="entry name" value="MULTIDRUG RESISTANCE PROTEIN MDTA"/>
    <property type="match status" value="1"/>
</dbReference>
<evidence type="ECO:0000313" key="3">
    <source>
        <dbReference type="EMBL" id="EGJ71890.1"/>
    </source>
</evidence>
<dbReference type="Gene3D" id="1.10.287.470">
    <property type="entry name" value="Helix hairpin bin"/>
    <property type="match status" value="1"/>
</dbReference>
<dbReference type="eggNOG" id="COG0845">
    <property type="taxonomic scope" value="Bacteria"/>
</dbReference>
<sequence>MRTIIPICLVLLLSSCSSDKKETGNQDFKVTVGEAKSFSSTDDRRYTFSTKPYNTSQLSFRVGGPVVKFDVHPGQYFRKGQLIAAIDNRDFIIRKEQTKAVFQQTENEFIRISNLYNKGNVSGSRYEKTHAEYVTAKTAYETATNELNDTYMKAPFDGFIQSVEIEKHQDVRPSQTVVTFIDITKLKAETYIPEQLAIDLGKAAKNSIEVSLAFDKLPEKKMTTREITVSQSTTYNNLSYLLTAIIDNEDYSLLGGMTGSLVLPSSKDSSKASIFVPQQAVCNQPQKGTYVWVLRGNKTESVSVKLGDLHRDNLVEIVSGLQENDKVVTSNTNLLFEGREVSSL</sequence>
<comment type="similarity">
    <text evidence="1">Belongs to the membrane fusion protein (MFP) (TC 8.A.1) family.</text>
</comment>
<evidence type="ECO:0000256" key="1">
    <source>
        <dbReference type="ARBA" id="ARBA00009477"/>
    </source>
</evidence>
<reference evidence="3 4" key="1">
    <citation type="journal article" date="2011" name="Stand. Genomic Sci.">
        <title>Non-contiguous finished genome sequence of Bacteroides coprosuis type strain (PC139).</title>
        <authorList>
            <person name="Land M."/>
            <person name="Held B."/>
            <person name="Gronow S."/>
            <person name="Abt B."/>
            <person name="Lucas S."/>
            <person name="Del Rio T.G."/>
            <person name="Nolan M."/>
            <person name="Tice H."/>
            <person name="Cheng J.F."/>
            <person name="Pitluck S."/>
            <person name="Liolios K."/>
            <person name="Pagani I."/>
            <person name="Ivanova N."/>
            <person name="Mavromatis K."/>
            <person name="Mikhailova N."/>
            <person name="Pati A."/>
            <person name="Tapia R."/>
            <person name="Han C."/>
            <person name="Goodwin L."/>
            <person name="Chen A."/>
            <person name="Palaniappan K."/>
            <person name="Hauser L."/>
            <person name="Brambilla E.M."/>
            <person name="Rohde M."/>
            <person name="Goker M."/>
            <person name="Detter J.C."/>
            <person name="Woyke T."/>
            <person name="Bristow J."/>
            <person name="Eisen J.A."/>
            <person name="Markowitz V."/>
            <person name="Hugenholtz P."/>
            <person name="Kyrpides N.C."/>
            <person name="Klenk H.P."/>
            <person name="Lapidus A."/>
        </authorList>
    </citation>
    <scope>NUCLEOTIDE SEQUENCE</scope>
    <source>
        <strain evidence="3 4">DSM 18011</strain>
    </source>
</reference>
<dbReference type="InterPro" id="IPR006143">
    <property type="entry name" value="RND_pump_MFP"/>
</dbReference>
<dbReference type="PROSITE" id="PS51257">
    <property type="entry name" value="PROKAR_LIPOPROTEIN"/>
    <property type="match status" value="1"/>
</dbReference>
<dbReference type="OrthoDB" id="9784685at2"/>
<dbReference type="AlphaFoldDB" id="F3ZR17"/>
<dbReference type="STRING" id="679937.Bcop_1698"/>
<accession>F3ZR17</accession>
<feature type="domain" description="YknX-like C-terminal permuted SH3-like" evidence="2">
    <location>
        <begin position="275"/>
        <end position="342"/>
    </location>
</feature>
<dbReference type="Gene3D" id="2.40.420.20">
    <property type="match status" value="1"/>
</dbReference>
<protein>
    <submittedName>
        <fullName evidence="3">Efflux transporter, RND family, MFP subunit</fullName>
    </submittedName>
</protein>
<name>F3ZR17_9BACE</name>
<organism evidence="3 4">
    <name type="scientific">Bacteroides coprosuis DSM 18011</name>
    <dbReference type="NCBI Taxonomy" id="679937"/>
    <lineage>
        <taxon>Bacteria</taxon>
        <taxon>Pseudomonadati</taxon>
        <taxon>Bacteroidota</taxon>
        <taxon>Bacteroidia</taxon>
        <taxon>Bacteroidales</taxon>
        <taxon>Bacteroidaceae</taxon>
        <taxon>Bacteroides</taxon>
    </lineage>
</organism>
<dbReference type="SUPFAM" id="SSF111369">
    <property type="entry name" value="HlyD-like secretion proteins"/>
    <property type="match status" value="1"/>
</dbReference>
<dbReference type="HOGENOM" id="CLU_018816_1_0_10"/>
<dbReference type="Gene3D" id="2.40.50.100">
    <property type="match status" value="1"/>
</dbReference>
<dbReference type="GO" id="GO:1990281">
    <property type="term" value="C:efflux pump complex"/>
    <property type="evidence" value="ECO:0007669"/>
    <property type="project" value="TreeGrafter"/>
</dbReference>
<dbReference type="NCBIfam" id="TIGR01730">
    <property type="entry name" value="RND_mfp"/>
    <property type="match status" value="1"/>
</dbReference>
<dbReference type="GO" id="GO:0015562">
    <property type="term" value="F:efflux transmembrane transporter activity"/>
    <property type="evidence" value="ECO:0007669"/>
    <property type="project" value="TreeGrafter"/>
</dbReference>
<keyword evidence="4" id="KW-1185">Reference proteome</keyword>
<dbReference type="EMBL" id="CM001167">
    <property type="protein sequence ID" value="EGJ71890.1"/>
    <property type="molecule type" value="Genomic_DNA"/>
</dbReference>
<proteinExistence type="inferred from homology"/>
<dbReference type="Proteomes" id="UP000018439">
    <property type="component" value="Chromosome"/>
</dbReference>